<evidence type="ECO:0000259" key="4">
    <source>
        <dbReference type="Pfam" id="PF16113"/>
    </source>
</evidence>
<dbReference type="PANTHER" id="PTHR43176:SF3">
    <property type="entry name" value="3-HYDROXYISOBUTYRYL-COA HYDROLASE, MITOCHONDRIAL"/>
    <property type="match status" value="1"/>
</dbReference>
<reference evidence="5 6" key="1">
    <citation type="submission" date="2020-11" db="EMBL/GenBank/DDBJ databases">
        <authorList>
            <person name="Kim M.K."/>
        </authorList>
    </citation>
    <scope>NUCLEOTIDE SEQUENCE [LARGE SCALE GENOMIC DNA]</scope>
    <source>
        <strain evidence="5 6">BT290</strain>
    </source>
</reference>
<dbReference type="Proteomes" id="UP000611708">
    <property type="component" value="Unassembled WGS sequence"/>
</dbReference>
<dbReference type="CDD" id="cd06558">
    <property type="entry name" value="crotonase-like"/>
    <property type="match status" value="1"/>
</dbReference>
<dbReference type="Gene3D" id="3.90.226.10">
    <property type="entry name" value="2-enoyl-CoA Hydratase, Chain A, domain 1"/>
    <property type="match status" value="1"/>
</dbReference>
<evidence type="ECO:0000313" key="6">
    <source>
        <dbReference type="Proteomes" id="UP000611708"/>
    </source>
</evidence>
<comment type="catalytic activity">
    <reaction evidence="1">
        <text>3-hydroxy-2-methylpropanoyl-CoA + H2O = 3-hydroxy-2-methylpropanoate + CoA + H(+)</text>
        <dbReference type="Rhea" id="RHEA:20888"/>
        <dbReference type="ChEBI" id="CHEBI:11805"/>
        <dbReference type="ChEBI" id="CHEBI:15377"/>
        <dbReference type="ChEBI" id="CHEBI:15378"/>
        <dbReference type="ChEBI" id="CHEBI:57287"/>
        <dbReference type="ChEBI" id="CHEBI:57340"/>
        <dbReference type="EC" id="3.1.2.4"/>
    </reaction>
</comment>
<dbReference type="NCBIfam" id="NF004127">
    <property type="entry name" value="PRK05617.1"/>
    <property type="match status" value="1"/>
</dbReference>
<evidence type="ECO:0000256" key="2">
    <source>
        <dbReference type="ARBA" id="ARBA00011915"/>
    </source>
</evidence>
<feature type="domain" description="Enoyl-CoA hydratase/isomerase" evidence="4">
    <location>
        <begin position="16"/>
        <end position="339"/>
    </location>
</feature>
<keyword evidence="6" id="KW-1185">Reference proteome</keyword>
<dbReference type="SUPFAM" id="SSF52096">
    <property type="entry name" value="ClpP/crotonase"/>
    <property type="match status" value="1"/>
</dbReference>
<evidence type="ECO:0000313" key="5">
    <source>
        <dbReference type="EMBL" id="MBF9195142.1"/>
    </source>
</evidence>
<dbReference type="EMBL" id="JADQDN010000001">
    <property type="protein sequence ID" value="MBF9195142.1"/>
    <property type="molecule type" value="Genomic_DNA"/>
</dbReference>
<dbReference type="Pfam" id="PF16113">
    <property type="entry name" value="ECH_2"/>
    <property type="match status" value="1"/>
</dbReference>
<dbReference type="InterPro" id="IPR032259">
    <property type="entry name" value="HIBYL-CoA-H"/>
</dbReference>
<keyword evidence="3" id="KW-0378">Hydrolase</keyword>
<dbReference type="EC" id="3.1.2.4" evidence="2"/>
<evidence type="ECO:0000256" key="3">
    <source>
        <dbReference type="ARBA" id="ARBA00022801"/>
    </source>
</evidence>
<comment type="caution">
    <text evidence="5">The sequence shown here is derived from an EMBL/GenBank/DDBJ whole genome shotgun (WGS) entry which is preliminary data.</text>
</comment>
<dbReference type="RefSeq" id="WP_196262500.1">
    <property type="nucleotide sequence ID" value="NZ_JADQDN010000001.1"/>
</dbReference>
<accession>A0ABS0HNT3</accession>
<gene>
    <name evidence="5" type="ORF">I2H36_03765</name>
</gene>
<sequence>MDESVEVVCEKQGEAGLITLNRPKALNALNLAMVREMRRALDAWEKDPAVTRVVVQAAGEKAFCAGGDIRQLTEDLRAGKREEALAFWREEYQLNIRIKRYPKPYIALIDGIVMGGGVGVSLHGSHRVAGERYLFAMPEVGIGFFPDVGATYALPRLPGETGMYLALTGERVKRADAVMLELATHSVASAGIPALRQALIAGEPADEAVARAAVDPGPAPLEAHRAEIDSCFSAGSVAAILQRLDEAAARGSDFAARTAAGMRTKSPTSMNLAFEQVRRGASLDFEEAMKVEFRIVSRIGDGHDFREGVRAVIIDKDNQPRWQPASLEQVDRAAIEHHFADLGSHELETA</sequence>
<name>A0ABS0HNT3_9HYPH</name>
<protein>
    <recommendedName>
        <fullName evidence="2">3-hydroxyisobutyryl-CoA hydrolase</fullName>
        <ecNumber evidence="2">3.1.2.4</ecNumber>
    </recommendedName>
</protein>
<dbReference type="InterPro" id="IPR029045">
    <property type="entry name" value="ClpP/crotonase-like_dom_sf"/>
</dbReference>
<evidence type="ECO:0000256" key="1">
    <source>
        <dbReference type="ARBA" id="ARBA00001709"/>
    </source>
</evidence>
<organism evidence="5 6">
    <name type="scientific">Microvirga terrestris</name>
    <dbReference type="NCBI Taxonomy" id="2791024"/>
    <lineage>
        <taxon>Bacteria</taxon>
        <taxon>Pseudomonadati</taxon>
        <taxon>Pseudomonadota</taxon>
        <taxon>Alphaproteobacteria</taxon>
        <taxon>Hyphomicrobiales</taxon>
        <taxon>Methylobacteriaceae</taxon>
        <taxon>Microvirga</taxon>
    </lineage>
</organism>
<dbReference type="InterPro" id="IPR045004">
    <property type="entry name" value="ECH_dom"/>
</dbReference>
<proteinExistence type="predicted"/>
<dbReference type="PANTHER" id="PTHR43176">
    <property type="entry name" value="3-HYDROXYISOBUTYRYL-COA HYDROLASE-RELATED"/>
    <property type="match status" value="1"/>
</dbReference>